<evidence type="ECO:0000256" key="1">
    <source>
        <dbReference type="SAM" id="MobiDB-lite"/>
    </source>
</evidence>
<evidence type="ECO:0000313" key="3">
    <source>
        <dbReference type="Proteomes" id="UP000281406"/>
    </source>
</evidence>
<accession>A0A3N0Y1E5</accession>
<gene>
    <name evidence="2" type="ORF">DPX16_23386</name>
</gene>
<sequence>MDLKLLLPESRPYLEYLAWMLRNGGLFPSASEPEVLTEVITEPEHIKAPELTQTAPWIRWHHWYHQAPRLCPSRSLRAAHLPHLGLHLHQLGLSSTSGLRAHVSTSTCQPVTIASAHRLHSPSVRMLRWAHSPLQVGLRRSTPSFRYGLPGFQLRLNPEPLQRHRAPPFLQTPSCSLAPLSSRSSEIPVVASVPLASSSGPGFQACDVTQVRQPQCSAGASTNHGSASADRSQGSVRPCSQDSTLDPPTINSTMLLQAPVRHQLHALRRRLHPFSSL</sequence>
<dbReference type="Proteomes" id="UP000281406">
    <property type="component" value="Unassembled WGS sequence"/>
</dbReference>
<proteinExistence type="predicted"/>
<organism evidence="2 3">
    <name type="scientific">Anabarilius grahami</name>
    <name type="common">Kanglang fish</name>
    <name type="synonym">Barilius grahami</name>
    <dbReference type="NCBI Taxonomy" id="495550"/>
    <lineage>
        <taxon>Eukaryota</taxon>
        <taxon>Metazoa</taxon>
        <taxon>Chordata</taxon>
        <taxon>Craniata</taxon>
        <taxon>Vertebrata</taxon>
        <taxon>Euteleostomi</taxon>
        <taxon>Actinopterygii</taxon>
        <taxon>Neopterygii</taxon>
        <taxon>Teleostei</taxon>
        <taxon>Ostariophysi</taxon>
        <taxon>Cypriniformes</taxon>
        <taxon>Xenocyprididae</taxon>
        <taxon>Xenocypridinae</taxon>
        <taxon>Xenocypridinae incertae sedis</taxon>
        <taxon>Anabarilius</taxon>
    </lineage>
</organism>
<feature type="region of interest" description="Disordered" evidence="1">
    <location>
        <begin position="216"/>
        <end position="250"/>
    </location>
</feature>
<evidence type="ECO:0000313" key="2">
    <source>
        <dbReference type="EMBL" id="ROL03951.1"/>
    </source>
</evidence>
<reference evidence="2 3" key="1">
    <citation type="submission" date="2018-10" db="EMBL/GenBank/DDBJ databases">
        <title>Genome assembly for a Yunnan-Guizhou Plateau 3E fish, Anabarilius grahami (Regan), and its evolutionary and genetic applications.</title>
        <authorList>
            <person name="Jiang W."/>
        </authorList>
    </citation>
    <scope>NUCLEOTIDE SEQUENCE [LARGE SCALE GENOMIC DNA]</scope>
    <source>
        <strain evidence="2">AG-KIZ</strain>
        <tissue evidence="2">Muscle</tissue>
    </source>
</reference>
<comment type="caution">
    <text evidence="2">The sequence shown here is derived from an EMBL/GenBank/DDBJ whole genome shotgun (WGS) entry which is preliminary data.</text>
</comment>
<dbReference type="AlphaFoldDB" id="A0A3N0Y1E5"/>
<name>A0A3N0Y1E5_ANAGA</name>
<keyword evidence="3" id="KW-1185">Reference proteome</keyword>
<dbReference type="EMBL" id="RJVU01054598">
    <property type="protein sequence ID" value="ROL03951.1"/>
    <property type="molecule type" value="Genomic_DNA"/>
</dbReference>
<protein>
    <submittedName>
        <fullName evidence="2">Uncharacterized protein</fullName>
    </submittedName>
</protein>